<dbReference type="RefSeq" id="XP_007603937.1">
    <property type="nucleotide sequence ID" value="XM_007603875.1"/>
</dbReference>
<evidence type="ECO:0000256" key="4">
    <source>
        <dbReference type="ARBA" id="ARBA00022695"/>
    </source>
</evidence>
<evidence type="ECO:0000256" key="9">
    <source>
        <dbReference type="ARBA" id="ARBA00049244"/>
    </source>
</evidence>
<dbReference type="Proteomes" id="UP000011082">
    <property type="component" value="Unassembled WGS sequence"/>
</dbReference>
<dbReference type="SUPFAM" id="SSF56672">
    <property type="entry name" value="DNA/RNA polymerases"/>
    <property type="match status" value="1"/>
</dbReference>
<gene>
    <name evidence="12" type="ORF">VICG_00485</name>
</gene>
<dbReference type="OrthoDB" id="2414538at2759"/>
<dbReference type="PRINTS" id="PR00106">
    <property type="entry name" value="DNAPOLB"/>
</dbReference>
<dbReference type="InterPro" id="IPR006133">
    <property type="entry name" value="DNA-dir_DNA_pol_B_exonuc"/>
</dbReference>
<evidence type="ECO:0000256" key="1">
    <source>
        <dbReference type="ARBA" id="ARBA00005755"/>
    </source>
</evidence>
<dbReference type="EMBL" id="JH370132">
    <property type="protein sequence ID" value="ELA42386.1"/>
    <property type="molecule type" value="Genomic_DNA"/>
</dbReference>
<dbReference type="CDD" id="cd05777">
    <property type="entry name" value="DNA_polB_delta_exo"/>
    <property type="match status" value="1"/>
</dbReference>
<dbReference type="GO" id="GO:0003887">
    <property type="term" value="F:DNA-directed DNA polymerase activity"/>
    <property type="evidence" value="ECO:0007669"/>
    <property type="project" value="UniProtKB-KW"/>
</dbReference>
<evidence type="ECO:0000313" key="12">
    <source>
        <dbReference type="EMBL" id="ELA42386.1"/>
    </source>
</evidence>
<proteinExistence type="inferred from homology"/>
<dbReference type="EC" id="2.7.7.7" evidence="2"/>
<comment type="similarity">
    <text evidence="1">Belongs to the DNA polymerase type-B family.</text>
</comment>
<dbReference type="Pfam" id="PF00136">
    <property type="entry name" value="DNA_pol_B"/>
    <property type="match status" value="1"/>
</dbReference>
<dbReference type="STRING" id="993615.L2GNH0"/>
<dbReference type="Pfam" id="PF03104">
    <property type="entry name" value="DNA_pol_B_exo1"/>
    <property type="match status" value="1"/>
</dbReference>
<evidence type="ECO:0000256" key="3">
    <source>
        <dbReference type="ARBA" id="ARBA00022679"/>
    </source>
</evidence>
<comment type="catalytic activity">
    <reaction evidence="9">
        <text>DNA(n) + a 2'-deoxyribonucleoside 5'-triphosphate = DNA(n+1) + diphosphate</text>
        <dbReference type="Rhea" id="RHEA:22508"/>
        <dbReference type="Rhea" id="RHEA-COMP:17339"/>
        <dbReference type="Rhea" id="RHEA-COMP:17340"/>
        <dbReference type="ChEBI" id="CHEBI:33019"/>
        <dbReference type="ChEBI" id="CHEBI:61560"/>
        <dbReference type="ChEBI" id="CHEBI:173112"/>
        <dbReference type="EC" id="2.7.7.7"/>
    </reaction>
</comment>
<dbReference type="GO" id="GO:0006287">
    <property type="term" value="P:base-excision repair, gap-filling"/>
    <property type="evidence" value="ECO:0007669"/>
    <property type="project" value="TreeGrafter"/>
</dbReference>
<dbReference type="Gene3D" id="1.10.287.690">
    <property type="entry name" value="Helix hairpin bin"/>
    <property type="match status" value="1"/>
</dbReference>
<evidence type="ECO:0000256" key="8">
    <source>
        <dbReference type="ARBA" id="ARBA00024411"/>
    </source>
</evidence>
<evidence type="ECO:0000259" key="10">
    <source>
        <dbReference type="Pfam" id="PF00136"/>
    </source>
</evidence>
<evidence type="ECO:0000259" key="11">
    <source>
        <dbReference type="Pfam" id="PF03104"/>
    </source>
</evidence>
<reference evidence="13" key="1">
    <citation type="submission" date="2011-05" db="EMBL/GenBank/DDBJ databases">
        <title>The genome sequence of Vittaforma corneae strain ATCC 50505.</title>
        <authorList>
            <consortium name="The Broad Institute Genome Sequencing Platform"/>
            <person name="Cuomo C."/>
            <person name="Didier E."/>
            <person name="Bowers L."/>
            <person name="Young S.K."/>
            <person name="Zeng Q."/>
            <person name="Gargeya S."/>
            <person name="Fitzgerald M."/>
            <person name="Haas B."/>
            <person name="Abouelleil A."/>
            <person name="Alvarado L."/>
            <person name="Arachchi H.M."/>
            <person name="Berlin A."/>
            <person name="Chapman S.B."/>
            <person name="Gearin G."/>
            <person name="Goldberg J."/>
            <person name="Griggs A."/>
            <person name="Gujja S."/>
            <person name="Hansen M."/>
            <person name="Heiman D."/>
            <person name="Howarth C."/>
            <person name="Larimer J."/>
            <person name="Lui A."/>
            <person name="MacDonald P.J.P."/>
            <person name="McCowen C."/>
            <person name="Montmayeur A."/>
            <person name="Murphy C."/>
            <person name="Neiman D."/>
            <person name="Pearson M."/>
            <person name="Priest M."/>
            <person name="Roberts A."/>
            <person name="Saif S."/>
            <person name="Shea T."/>
            <person name="Sisk P."/>
            <person name="Stolte C."/>
            <person name="Sykes S."/>
            <person name="Wortman J."/>
            <person name="Nusbaum C."/>
            <person name="Birren B."/>
        </authorList>
    </citation>
    <scope>NUCLEOTIDE SEQUENCE [LARGE SCALE GENOMIC DNA]</scope>
    <source>
        <strain evidence="13">ATCC 50505</strain>
    </source>
</reference>
<dbReference type="InParanoid" id="L2GNH0"/>
<protein>
    <recommendedName>
        <fullName evidence="8">DNA polymerase delta catalytic subunit</fullName>
        <ecNumber evidence="2">2.7.7.7</ecNumber>
    </recommendedName>
</protein>
<evidence type="ECO:0000313" key="13">
    <source>
        <dbReference type="Proteomes" id="UP000011082"/>
    </source>
</evidence>
<feature type="domain" description="DNA-directed DNA polymerase family B multifunctional" evidence="10">
    <location>
        <begin position="241"/>
        <end position="417"/>
    </location>
</feature>
<keyword evidence="4" id="KW-0548">Nucleotidyltransferase</keyword>
<dbReference type="GO" id="GO:0043625">
    <property type="term" value="C:delta DNA polymerase complex"/>
    <property type="evidence" value="ECO:0007669"/>
    <property type="project" value="TreeGrafter"/>
</dbReference>
<keyword evidence="13" id="KW-1185">Reference proteome</keyword>
<dbReference type="AlphaFoldDB" id="L2GNH0"/>
<organism evidence="12 13">
    <name type="scientific">Vittaforma corneae (strain ATCC 50505)</name>
    <name type="common">Microsporidian parasite</name>
    <name type="synonym">Nosema corneum</name>
    <dbReference type="NCBI Taxonomy" id="993615"/>
    <lineage>
        <taxon>Eukaryota</taxon>
        <taxon>Fungi</taxon>
        <taxon>Fungi incertae sedis</taxon>
        <taxon>Microsporidia</taxon>
        <taxon>Nosematidae</taxon>
        <taxon>Vittaforma</taxon>
    </lineage>
</organism>
<dbReference type="InterPro" id="IPR043502">
    <property type="entry name" value="DNA/RNA_pol_sf"/>
</dbReference>
<dbReference type="InterPro" id="IPR036397">
    <property type="entry name" value="RNaseH_sf"/>
</dbReference>
<evidence type="ECO:0000256" key="6">
    <source>
        <dbReference type="ARBA" id="ARBA00022932"/>
    </source>
</evidence>
<dbReference type="Gene3D" id="3.90.1600.10">
    <property type="entry name" value="Palm domain of DNA polymerase"/>
    <property type="match status" value="1"/>
</dbReference>
<keyword evidence="5" id="KW-0235">DNA replication</keyword>
<evidence type="ECO:0000256" key="7">
    <source>
        <dbReference type="ARBA" id="ARBA00023125"/>
    </source>
</evidence>
<keyword evidence="6" id="KW-0239">DNA-directed DNA polymerase</keyword>
<dbReference type="InterPro" id="IPR050240">
    <property type="entry name" value="DNA_pol_type-B"/>
</dbReference>
<dbReference type="FunFam" id="3.30.420.10:FF:000004">
    <property type="entry name" value="DNA polymerase"/>
    <property type="match status" value="1"/>
</dbReference>
<accession>L2GNH0</accession>
<dbReference type="GeneID" id="19881202"/>
<evidence type="ECO:0000256" key="2">
    <source>
        <dbReference type="ARBA" id="ARBA00012417"/>
    </source>
</evidence>
<evidence type="ECO:0000256" key="5">
    <source>
        <dbReference type="ARBA" id="ARBA00022705"/>
    </source>
</evidence>
<dbReference type="GO" id="GO:0006297">
    <property type="term" value="P:nucleotide-excision repair, DNA gap filling"/>
    <property type="evidence" value="ECO:0007669"/>
    <property type="project" value="TreeGrafter"/>
</dbReference>
<dbReference type="GO" id="GO:0003677">
    <property type="term" value="F:DNA binding"/>
    <property type="evidence" value="ECO:0007669"/>
    <property type="project" value="UniProtKB-KW"/>
</dbReference>
<dbReference type="SMART" id="SM00486">
    <property type="entry name" value="POLBc"/>
    <property type="match status" value="1"/>
</dbReference>
<dbReference type="PANTHER" id="PTHR10322">
    <property type="entry name" value="DNA POLYMERASE CATALYTIC SUBUNIT"/>
    <property type="match status" value="1"/>
</dbReference>
<feature type="domain" description="DNA-directed DNA polymerase family B exonuclease" evidence="11">
    <location>
        <begin position="9"/>
        <end position="176"/>
    </location>
</feature>
<name>L2GNH0_VITCO</name>
<dbReference type="SUPFAM" id="SSF53098">
    <property type="entry name" value="Ribonuclease H-like"/>
    <property type="match status" value="1"/>
</dbReference>
<dbReference type="GO" id="GO:0008296">
    <property type="term" value="F:3'-5'-DNA exonuclease activity"/>
    <property type="evidence" value="ECO:0007669"/>
    <property type="project" value="TreeGrafter"/>
</dbReference>
<dbReference type="VEuPathDB" id="MicrosporidiaDB:VICG_00485"/>
<dbReference type="GO" id="GO:0000166">
    <property type="term" value="F:nucleotide binding"/>
    <property type="evidence" value="ECO:0007669"/>
    <property type="project" value="InterPro"/>
</dbReference>
<dbReference type="InterPro" id="IPR006172">
    <property type="entry name" value="DNA-dir_DNA_pol_B"/>
</dbReference>
<dbReference type="InterPro" id="IPR012337">
    <property type="entry name" value="RNaseH-like_sf"/>
</dbReference>
<dbReference type="InterPro" id="IPR023211">
    <property type="entry name" value="DNA_pol_palm_dom_sf"/>
</dbReference>
<dbReference type="InterPro" id="IPR006134">
    <property type="entry name" value="DNA-dir_DNA_pol_B_multi_dom"/>
</dbReference>
<dbReference type="PANTHER" id="PTHR10322:SF23">
    <property type="entry name" value="DNA POLYMERASE DELTA CATALYTIC SUBUNIT"/>
    <property type="match status" value="1"/>
</dbReference>
<dbReference type="Gene3D" id="3.30.420.10">
    <property type="entry name" value="Ribonuclease H-like superfamily/Ribonuclease H"/>
    <property type="match status" value="1"/>
</dbReference>
<dbReference type="GO" id="GO:0045004">
    <property type="term" value="P:DNA replication proofreading"/>
    <property type="evidence" value="ECO:0007669"/>
    <property type="project" value="TreeGrafter"/>
</dbReference>
<sequence>MKENIIKVIPLKILSFDIECCSETQSFPDSKKDPIIQIGNSVGRYGVSGLSRTIFCLKETASIPNSNVYWFETEEELLNAWREYFLETNPDIVIGYNIKSFDFSYILDRAEILRLKDFGRLGRTDKVSRVVNRQQSSKMFGTFDAKDINIEGRLIFDLLHVIRRDHKLRSYSLNSVSVHFLGDQKEDVPPSSMFDLQNGNKETRARIASYCLHDTYLPMQIFDKLNVLINYSELSRATYVPIDFFSTRGTSIKVLTQIYRESSKHGYLIPDVEVTDEYVPYEGGFVMDPIRGFYSDPITVLDFTSLYPSIMISKNLCYTTLLTKEQYDKVGGIKTPTNNYFCSASTKEGILPQVLRNLLKARKEAKALFKASTDPIIKRSLDARQYALKICANSLYGFTGATVGQLPCIEISQSTTAFW</sequence>
<keyword evidence="3" id="KW-0808">Transferase</keyword>
<keyword evidence="7" id="KW-0238">DNA-binding</keyword>
<dbReference type="HOGENOM" id="CLU_030367_1_0_1"/>